<feature type="compositionally biased region" description="Polar residues" evidence="1">
    <location>
        <begin position="55"/>
        <end position="70"/>
    </location>
</feature>
<dbReference type="OrthoDB" id="10069709at2759"/>
<evidence type="ECO:0000313" key="3">
    <source>
        <dbReference type="Proteomes" id="UP000410492"/>
    </source>
</evidence>
<protein>
    <submittedName>
        <fullName evidence="2">Uncharacterized protein</fullName>
    </submittedName>
</protein>
<gene>
    <name evidence="2" type="ORF">CALMAC_LOCUS12681</name>
</gene>
<proteinExistence type="predicted"/>
<feature type="region of interest" description="Disordered" evidence="1">
    <location>
        <begin position="41"/>
        <end position="85"/>
    </location>
</feature>
<evidence type="ECO:0000313" key="2">
    <source>
        <dbReference type="EMBL" id="VEN52627.1"/>
    </source>
</evidence>
<sequence>MTPLVDTVSFANVLNSSAKRRVSFETPTLEEAVLASPNTKRKNFSFTPISPGPQSPNGVQSKCSSTTVSPFVSPRDTPILKSKPSHQNMGILKTEARKPSKVRRELSLDLPSDYSTSNYMPMSAPVSPMLQKLLKSNSKLAYNPSYANCQNVSKAAQLFNNNVNTSRSQSVPLQQMVPDPISRLFISDPPTTATASTAAPEEATTSTTFPDINPLPESNGDNAKRIFNAAALDQPQCDNVDLFNIDITANNSCLNEFGIQLINNNMDLSDYVRNDVRFPTAAVAAGRSVRSQSIDVVTPFEVKCVPSRSVPSTPLPFICNSTGGKPSVSGSQKIGFASSRSYPSTPLNSDETFTYNVNTDCLLNGQPIRSDSVPDGLNEDGSCAVPIYDEMDKDFAIEGPEFQMVAAGDIESVLIEQNFSGNIN</sequence>
<name>A0A653CXQ2_CALMS</name>
<dbReference type="Proteomes" id="UP000410492">
    <property type="component" value="Unassembled WGS sequence"/>
</dbReference>
<organism evidence="2 3">
    <name type="scientific">Callosobruchus maculatus</name>
    <name type="common">Southern cowpea weevil</name>
    <name type="synonym">Pulse bruchid</name>
    <dbReference type="NCBI Taxonomy" id="64391"/>
    <lineage>
        <taxon>Eukaryota</taxon>
        <taxon>Metazoa</taxon>
        <taxon>Ecdysozoa</taxon>
        <taxon>Arthropoda</taxon>
        <taxon>Hexapoda</taxon>
        <taxon>Insecta</taxon>
        <taxon>Pterygota</taxon>
        <taxon>Neoptera</taxon>
        <taxon>Endopterygota</taxon>
        <taxon>Coleoptera</taxon>
        <taxon>Polyphaga</taxon>
        <taxon>Cucujiformia</taxon>
        <taxon>Chrysomeloidea</taxon>
        <taxon>Chrysomelidae</taxon>
        <taxon>Bruchinae</taxon>
        <taxon>Bruchini</taxon>
        <taxon>Callosobruchus</taxon>
    </lineage>
</organism>
<feature type="compositionally biased region" description="Low complexity" evidence="1">
    <location>
        <begin position="191"/>
        <end position="208"/>
    </location>
</feature>
<keyword evidence="3" id="KW-1185">Reference proteome</keyword>
<reference evidence="2 3" key="1">
    <citation type="submission" date="2019-01" db="EMBL/GenBank/DDBJ databases">
        <authorList>
            <person name="Sayadi A."/>
        </authorList>
    </citation>
    <scope>NUCLEOTIDE SEQUENCE [LARGE SCALE GENOMIC DNA]</scope>
</reference>
<evidence type="ECO:0000256" key="1">
    <source>
        <dbReference type="SAM" id="MobiDB-lite"/>
    </source>
</evidence>
<accession>A0A653CXQ2</accession>
<feature type="region of interest" description="Disordered" evidence="1">
    <location>
        <begin position="191"/>
        <end position="216"/>
    </location>
</feature>
<dbReference type="AlphaFoldDB" id="A0A653CXQ2"/>
<dbReference type="EMBL" id="CAACVG010009223">
    <property type="protein sequence ID" value="VEN52627.1"/>
    <property type="molecule type" value="Genomic_DNA"/>
</dbReference>